<gene>
    <name evidence="1" type="ORF">CVU82_03830</name>
</gene>
<reference evidence="1 2" key="1">
    <citation type="journal article" date="2017" name="ISME J.">
        <title>Potential for microbial H2 and metal transformations associated with novel bacteria and archaea in deep terrestrial subsurface sediments.</title>
        <authorList>
            <person name="Hernsdorf A.W."/>
            <person name="Amano Y."/>
            <person name="Miyakawa K."/>
            <person name="Ise K."/>
            <person name="Suzuki Y."/>
            <person name="Anantharaman K."/>
            <person name="Probst A."/>
            <person name="Burstein D."/>
            <person name="Thomas B.C."/>
            <person name="Banfield J.F."/>
        </authorList>
    </citation>
    <scope>NUCLEOTIDE SEQUENCE [LARGE SCALE GENOMIC DNA]</scope>
    <source>
        <strain evidence="1">HGW-Falkowbacteria-1</strain>
    </source>
</reference>
<proteinExistence type="predicted"/>
<dbReference type="Proteomes" id="UP000233517">
    <property type="component" value="Unassembled WGS sequence"/>
</dbReference>
<dbReference type="EMBL" id="PHAI01000003">
    <property type="protein sequence ID" value="PKM91244.1"/>
    <property type="molecule type" value="Genomic_DNA"/>
</dbReference>
<evidence type="ECO:0000313" key="2">
    <source>
        <dbReference type="Proteomes" id="UP000233517"/>
    </source>
</evidence>
<dbReference type="PANTHER" id="PTHR38008">
    <property type="entry name" value="HEMOLYSIN-RELATED"/>
    <property type="match status" value="1"/>
</dbReference>
<dbReference type="Pfam" id="PF03891">
    <property type="entry name" value="DUF333"/>
    <property type="match status" value="1"/>
</dbReference>
<dbReference type="InterPro" id="IPR005590">
    <property type="entry name" value="DUF333"/>
</dbReference>
<evidence type="ECO:0000313" key="1">
    <source>
        <dbReference type="EMBL" id="PKM91244.1"/>
    </source>
</evidence>
<evidence type="ECO:0008006" key="3">
    <source>
        <dbReference type="Google" id="ProtNLM"/>
    </source>
</evidence>
<comment type="caution">
    <text evidence="1">The sequence shown here is derived from an EMBL/GenBank/DDBJ whole genome shotgun (WGS) entry which is preliminary data.</text>
</comment>
<accession>A0A2N2E922</accession>
<dbReference type="PANTHER" id="PTHR38008:SF2">
    <property type="entry name" value="HEMOLYSIN"/>
    <property type="match status" value="1"/>
</dbReference>
<protein>
    <recommendedName>
        <fullName evidence="3">DUF333 domain-containing protein</fullName>
    </recommendedName>
</protein>
<sequence length="117" mass="12626">MVDADPSLPNNNSQLANPASSNCVKLGGNLVIEKRGDGGEYGLCYFENDMACEEWALFRGNCPVGGVETNSFNNTNQKYCVWSGGKLSNQLQDVCVLSDGVECSVEKFYNGDCPALE</sequence>
<organism evidence="1 2">
    <name type="scientific">Candidatus Falkowbacteria bacterium HGW-Falkowbacteria-1</name>
    <dbReference type="NCBI Taxonomy" id="2013768"/>
    <lineage>
        <taxon>Bacteria</taxon>
        <taxon>Candidatus Falkowiibacteriota</taxon>
    </lineage>
</organism>
<name>A0A2N2E922_9BACT</name>
<dbReference type="AlphaFoldDB" id="A0A2N2E922"/>